<dbReference type="SUPFAM" id="SSF53067">
    <property type="entry name" value="Actin-like ATPase domain"/>
    <property type="match status" value="1"/>
</dbReference>
<dbReference type="EMBL" id="CAFBMV010000005">
    <property type="protein sequence ID" value="CAB4922914.1"/>
    <property type="molecule type" value="Genomic_DNA"/>
</dbReference>
<evidence type="ECO:0000313" key="3">
    <source>
        <dbReference type="EMBL" id="CAB4746617.1"/>
    </source>
</evidence>
<dbReference type="EMBL" id="CAFBLE010000005">
    <property type="protein sequence ID" value="CAB4865869.1"/>
    <property type="molecule type" value="Genomic_DNA"/>
</dbReference>
<name>A0A6J6TIY2_9ZZZZ</name>
<dbReference type="PANTHER" id="PTHR11735:SF11">
    <property type="entry name" value="TRNA THREONYLCARBAMOYLADENOSINE BIOSYNTHESIS PROTEIN TSAB"/>
    <property type="match status" value="1"/>
</dbReference>
<dbReference type="Pfam" id="PF00814">
    <property type="entry name" value="TsaD"/>
    <property type="match status" value="1"/>
</dbReference>
<dbReference type="GO" id="GO:0005829">
    <property type="term" value="C:cytosol"/>
    <property type="evidence" value="ECO:0007669"/>
    <property type="project" value="TreeGrafter"/>
</dbReference>
<evidence type="ECO:0000313" key="6">
    <source>
        <dbReference type="EMBL" id="CAB5058453.1"/>
    </source>
</evidence>
<dbReference type="EMBL" id="CAEZWT010000001">
    <property type="protein sequence ID" value="CAB4654503.1"/>
    <property type="molecule type" value="Genomic_DNA"/>
</dbReference>
<evidence type="ECO:0000313" key="4">
    <source>
        <dbReference type="EMBL" id="CAB4865869.1"/>
    </source>
</evidence>
<dbReference type="AlphaFoldDB" id="A0A6J6TIY2"/>
<dbReference type="NCBIfam" id="TIGR03725">
    <property type="entry name" value="T6A_YeaZ"/>
    <property type="match status" value="1"/>
</dbReference>
<dbReference type="GO" id="GO:0002949">
    <property type="term" value="P:tRNA threonylcarbamoyladenosine modification"/>
    <property type="evidence" value="ECO:0007669"/>
    <property type="project" value="InterPro"/>
</dbReference>
<feature type="domain" description="Gcp-like" evidence="1">
    <location>
        <begin position="42"/>
        <end position="124"/>
    </location>
</feature>
<sequence>MTISLAIDTSTSRTSVAIVDDGALLWHGYRDGATAHGGALSILVSQALAVQLTIDRVVVGMGPGPFTGLRVGIAFAITFGQAREVPVFGVCSLDAIAATVTEQTDFIIATDARRKEIYWARYSNGLRVDGPHVDVPSLLDDERPIYGEGAIKYGLASSDENQFPDLVALVEISMDSARRVNEAMYLRRPDAQPTSERSPA</sequence>
<organism evidence="3">
    <name type="scientific">freshwater metagenome</name>
    <dbReference type="NCBI Taxonomy" id="449393"/>
    <lineage>
        <taxon>unclassified sequences</taxon>
        <taxon>metagenomes</taxon>
        <taxon>ecological metagenomes</taxon>
    </lineage>
</organism>
<dbReference type="InterPro" id="IPR022496">
    <property type="entry name" value="T6A_TsaB"/>
</dbReference>
<evidence type="ECO:0000313" key="2">
    <source>
        <dbReference type="EMBL" id="CAB4654503.1"/>
    </source>
</evidence>
<dbReference type="InterPro" id="IPR043129">
    <property type="entry name" value="ATPase_NBD"/>
</dbReference>
<dbReference type="InterPro" id="IPR000905">
    <property type="entry name" value="Gcp-like_dom"/>
</dbReference>
<dbReference type="EMBL" id="CAFBQL010000005">
    <property type="protein sequence ID" value="CAB5058453.1"/>
    <property type="molecule type" value="Genomic_DNA"/>
</dbReference>
<protein>
    <submittedName>
        <fullName evidence="3">Unannotated protein</fullName>
    </submittedName>
</protein>
<dbReference type="PANTHER" id="PTHR11735">
    <property type="entry name" value="TRNA N6-ADENOSINE THREONYLCARBAMOYLTRANSFERASE"/>
    <property type="match status" value="1"/>
</dbReference>
<reference evidence="3" key="1">
    <citation type="submission" date="2020-05" db="EMBL/GenBank/DDBJ databases">
        <authorList>
            <person name="Chiriac C."/>
            <person name="Salcher M."/>
            <person name="Ghai R."/>
            <person name="Kavagutti S V."/>
        </authorList>
    </citation>
    <scope>NUCLEOTIDE SEQUENCE</scope>
</reference>
<accession>A0A6J6TIY2</accession>
<evidence type="ECO:0000313" key="5">
    <source>
        <dbReference type="EMBL" id="CAB4922914.1"/>
    </source>
</evidence>
<proteinExistence type="predicted"/>
<dbReference type="Gene3D" id="3.30.420.40">
    <property type="match status" value="1"/>
</dbReference>
<evidence type="ECO:0000259" key="1">
    <source>
        <dbReference type="Pfam" id="PF00814"/>
    </source>
</evidence>
<dbReference type="EMBL" id="CAEZZC010000005">
    <property type="protein sequence ID" value="CAB4746617.1"/>
    <property type="molecule type" value="Genomic_DNA"/>
</dbReference>
<gene>
    <name evidence="2" type="ORF">UFOPK2289_00020</name>
    <name evidence="3" type="ORF">UFOPK2822_00545</name>
    <name evidence="4" type="ORF">UFOPK3346_00737</name>
    <name evidence="5" type="ORF">UFOPK3670_00777</name>
    <name evidence="6" type="ORF">UFOPK4308_00824</name>
</gene>